<dbReference type="AlphaFoldDB" id="A0A1H6FQE6"/>
<dbReference type="PRINTS" id="PR00419">
    <property type="entry name" value="ADXRDTASE"/>
</dbReference>
<feature type="domain" description="FAD/NAD(P)-binding" evidence="5">
    <location>
        <begin position="146"/>
        <end position="462"/>
    </location>
</feature>
<comment type="pathway">
    <text evidence="4">Amino-acid biosynthesis.</text>
</comment>
<name>A0A1H6FQE6_THEAL</name>
<evidence type="ECO:0000313" key="7">
    <source>
        <dbReference type="EMBL" id="SEH12572.1"/>
    </source>
</evidence>
<dbReference type="Pfam" id="PF14691">
    <property type="entry name" value="Fer4_20"/>
    <property type="match status" value="1"/>
</dbReference>
<evidence type="ECO:0000256" key="1">
    <source>
        <dbReference type="ARBA" id="ARBA00022605"/>
    </source>
</evidence>
<dbReference type="Pfam" id="PF07992">
    <property type="entry name" value="Pyr_redox_2"/>
    <property type="match status" value="1"/>
</dbReference>
<keyword evidence="2" id="KW-0560">Oxidoreductase</keyword>
<dbReference type="GO" id="GO:0051536">
    <property type="term" value="F:iron-sulfur cluster binding"/>
    <property type="evidence" value="ECO:0007669"/>
    <property type="project" value="InterPro"/>
</dbReference>
<evidence type="ECO:0000256" key="3">
    <source>
        <dbReference type="ARBA" id="ARBA00023164"/>
    </source>
</evidence>
<keyword evidence="1" id="KW-0028">Amino-acid biosynthesis</keyword>
<dbReference type="InterPro" id="IPR036188">
    <property type="entry name" value="FAD/NAD-bd_sf"/>
</dbReference>
<dbReference type="Gene3D" id="1.10.1060.10">
    <property type="entry name" value="Alpha-helical ferredoxin"/>
    <property type="match status" value="1"/>
</dbReference>
<evidence type="ECO:0000256" key="4">
    <source>
        <dbReference type="ARBA" id="ARBA00029440"/>
    </source>
</evidence>
<dbReference type="STRING" id="29539.SAMN02745716_1134"/>
<reference evidence="8" key="1">
    <citation type="submission" date="2016-10" db="EMBL/GenBank/DDBJ databases">
        <authorList>
            <person name="Varghese N."/>
            <person name="Submissions S."/>
        </authorList>
    </citation>
    <scope>NUCLEOTIDE SEQUENCE [LARGE SCALE GENOMIC DNA]</scope>
    <source>
        <strain evidence="8">ATCC 35263</strain>
    </source>
</reference>
<dbReference type="NCBIfam" id="TIGR01317">
    <property type="entry name" value="GOGAT_sm_gam"/>
    <property type="match status" value="1"/>
</dbReference>
<dbReference type="Gene3D" id="3.50.50.60">
    <property type="entry name" value="FAD/NAD(P)-binding domain"/>
    <property type="match status" value="2"/>
</dbReference>
<organism evidence="7 8">
    <name type="scientific">Thermoleophilum album</name>
    <dbReference type="NCBI Taxonomy" id="29539"/>
    <lineage>
        <taxon>Bacteria</taxon>
        <taxon>Bacillati</taxon>
        <taxon>Actinomycetota</taxon>
        <taxon>Thermoleophilia</taxon>
        <taxon>Thermoleophilales</taxon>
        <taxon>Thermoleophilaceae</taxon>
        <taxon>Thermoleophilum</taxon>
    </lineage>
</organism>
<keyword evidence="3" id="KW-0314">Glutamate biosynthesis</keyword>
<dbReference type="SUPFAM" id="SSF51971">
    <property type="entry name" value="Nucleotide-binding domain"/>
    <property type="match status" value="1"/>
</dbReference>
<dbReference type="InterPro" id="IPR051394">
    <property type="entry name" value="Glutamate_Synthase"/>
</dbReference>
<sequence>MGKLRGFLEYPRRAFVKRDPRERVRDYARYFSLQDENTLREQGARCMDCGVPFCHEGCPLGNLIPDWNDLVWRGRWRDALVKLHATNNFPEFTGTICPAPCESACVLDINADPVTIEQIELAIVTKGFEEGWIKPEPPDQRSGKTVGVIGSGPAGLAVAAELNKRGHLVTVYERDEGPGGLMRFGVPDAKLEKWVIDRRVRLLEEEGVRFECDCDVGRSVSTEELRRRHDALVIAIGSRVHRDLEVPGRELRGVHFAMDYLYQRNRAVARMEGRPARDVPPGAEITARGKRVVVVGGGDTGMDCISNALREGARDVLMLDVYPPLPPSGRPPMSPWPLPPKRTPTTYALEEGGKRRFGCEVVEILGDGDHVTAVRARRVEGTSSRDLRPIPGSEFVEPADLVLIAIGFAHPEHEGPIKELQLDLDARGNVRAPVYGTSVEGVFACGDARIGQSLVVTAIAEGRRCARVVDRYLGGTGELRRLPAEALFAYEDGDPNSLRHQAEVAGSVTVGEAFWVGPRDGR</sequence>
<proteinExistence type="predicted"/>
<evidence type="ECO:0000259" key="5">
    <source>
        <dbReference type="Pfam" id="PF07992"/>
    </source>
</evidence>
<keyword evidence="8" id="KW-1185">Reference proteome</keyword>
<dbReference type="EMBL" id="FNWJ01000001">
    <property type="protein sequence ID" value="SEH12572.1"/>
    <property type="molecule type" value="Genomic_DNA"/>
</dbReference>
<feature type="domain" description="Dihydroprymidine dehydrogenase" evidence="6">
    <location>
        <begin position="31"/>
        <end position="130"/>
    </location>
</feature>
<evidence type="ECO:0000313" key="8">
    <source>
        <dbReference type="Proteomes" id="UP000222056"/>
    </source>
</evidence>
<dbReference type="OrthoDB" id="9803192at2"/>
<evidence type="ECO:0000259" key="6">
    <source>
        <dbReference type="Pfam" id="PF14691"/>
    </source>
</evidence>
<dbReference type="PANTHER" id="PTHR43100:SF1">
    <property type="entry name" value="GLUTAMATE SYNTHASE [NADPH] SMALL CHAIN"/>
    <property type="match status" value="1"/>
</dbReference>
<evidence type="ECO:0000256" key="2">
    <source>
        <dbReference type="ARBA" id="ARBA00023002"/>
    </source>
</evidence>
<dbReference type="InterPro" id="IPR023753">
    <property type="entry name" value="FAD/NAD-binding_dom"/>
</dbReference>
<protein>
    <submittedName>
        <fullName evidence="7">Glutamate synthase (NADPH/NADH) small chain</fullName>
    </submittedName>
</protein>
<dbReference type="RefSeq" id="WP_093116990.1">
    <property type="nucleotide sequence ID" value="NZ_FNWJ01000001.1"/>
</dbReference>
<dbReference type="InterPro" id="IPR009051">
    <property type="entry name" value="Helical_ferredxn"/>
</dbReference>
<dbReference type="InterPro" id="IPR028261">
    <property type="entry name" value="DPD_II"/>
</dbReference>
<dbReference type="Proteomes" id="UP000222056">
    <property type="component" value="Unassembled WGS sequence"/>
</dbReference>
<dbReference type="GO" id="GO:0016639">
    <property type="term" value="F:oxidoreductase activity, acting on the CH-NH2 group of donors, NAD or NADP as acceptor"/>
    <property type="evidence" value="ECO:0007669"/>
    <property type="project" value="InterPro"/>
</dbReference>
<dbReference type="PANTHER" id="PTHR43100">
    <property type="entry name" value="GLUTAMATE SYNTHASE [NADPH] SMALL CHAIN"/>
    <property type="match status" value="1"/>
</dbReference>
<accession>A0A1H6FQE6</accession>
<dbReference type="SUPFAM" id="SSF46548">
    <property type="entry name" value="alpha-helical ferredoxin"/>
    <property type="match status" value="1"/>
</dbReference>
<dbReference type="InterPro" id="IPR006005">
    <property type="entry name" value="Glut_synth_ssu1"/>
</dbReference>
<dbReference type="GO" id="GO:0006537">
    <property type="term" value="P:glutamate biosynthetic process"/>
    <property type="evidence" value="ECO:0007669"/>
    <property type="project" value="UniProtKB-KW"/>
</dbReference>
<gene>
    <name evidence="7" type="ORF">SAMN02745716_1134</name>
</gene>